<evidence type="ECO:0000256" key="1">
    <source>
        <dbReference type="SAM" id="MobiDB-lite"/>
    </source>
</evidence>
<feature type="region of interest" description="Disordered" evidence="1">
    <location>
        <begin position="203"/>
        <end position="227"/>
    </location>
</feature>
<organism evidence="2 3">
    <name type="scientific">Lentinus brumalis</name>
    <dbReference type="NCBI Taxonomy" id="2498619"/>
    <lineage>
        <taxon>Eukaryota</taxon>
        <taxon>Fungi</taxon>
        <taxon>Dikarya</taxon>
        <taxon>Basidiomycota</taxon>
        <taxon>Agaricomycotina</taxon>
        <taxon>Agaricomycetes</taxon>
        <taxon>Polyporales</taxon>
        <taxon>Polyporaceae</taxon>
        <taxon>Lentinus</taxon>
    </lineage>
</organism>
<feature type="compositionally biased region" description="Low complexity" evidence="1">
    <location>
        <begin position="16"/>
        <end position="43"/>
    </location>
</feature>
<dbReference type="OrthoDB" id="3266879at2759"/>
<feature type="compositionally biased region" description="Basic and acidic residues" evidence="1">
    <location>
        <begin position="217"/>
        <end position="227"/>
    </location>
</feature>
<evidence type="ECO:0008006" key="4">
    <source>
        <dbReference type="Google" id="ProtNLM"/>
    </source>
</evidence>
<keyword evidence="3" id="KW-1185">Reference proteome</keyword>
<sequence>MSAVIRTQAIRSALRAAPRAAASRPRTYATIPDPTKPTDAPKPNDIPKSGGGGNTALLVIGGLAAAGGGYYYLTSREADPHAQRKADEERVKQKATELRDAGKATAHDAVREGQAKYDETKANAQDKVAAARAQASQTVNDARNTAARQLDNAKTTVVDATHKVEQKVGETYEAAASKTKAEAQGWNQWFWGWFGYGQAKADETKREGAQKVVDGAQKVEKEAGKHT</sequence>
<evidence type="ECO:0000313" key="2">
    <source>
        <dbReference type="EMBL" id="RDX50083.1"/>
    </source>
</evidence>
<accession>A0A371DC36</accession>
<feature type="region of interest" description="Disordered" evidence="1">
    <location>
        <begin position="78"/>
        <end position="110"/>
    </location>
</feature>
<proteinExistence type="predicted"/>
<dbReference type="EMBL" id="KZ857401">
    <property type="protein sequence ID" value="RDX50083.1"/>
    <property type="molecule type" value="Genomic_DNA"/>
</dbReference>
<reference evidence="2 3" key="1">
    <citation type="journal article" date="2018" name="Biotechnol. Biofuels">
        <title>Integrative visual omics of the white-rot fungus Polyporus brumalis exposes the biotechnological potential of its oxidative enzymes for delignifying raw plant biomass.</title>
        <authorList>
            <person name="Miyauchi S."/>
            <person name="Rancon A."/>
            <person name="Drula E."/>
            <person name="Hage H."/>
            <person name="Chaduli D."/>
            <person name="Favel A."/>
            <person name="Grisel S."/>
            <person name="Henrissat B."/>
            <person name="Herpoel-Gimbert I."/>
            <person name="Ruiz-Duenas F.J."/>
            <person name="Chevret D."/>
            <person name="Hainaut M."/>
            <person name="Lin J."/>
            <person name="Wang M."/>
            <person name="Pangilinan J."/>
            <person name="Lipzen A."/>
            <person name="Lesage-Meessen L."/>
            <person name="Navarro D."/>
            <person name="Riley R."/>
            <person name="Grigoriev I.V."/>
            <person name="Zhou S."/>
            <person name="Raouche S."/>
            <person name="Rosso M.N."/>
        </authorList>
    </citation>
    <scope>NUCLEOTIDE SEQUENCE [LARGE SCALE GENOMIC DNA]</scope>
    <source>
        <strain evidence="2 3">BRFM 1820</strain>
    </source>
</reference>
<dbReference type="STRING" id="139420.A0A371DC36"/>
<evidence type="ECO:0000313" key="3">
    <source>
        <dbReference type="Proteomes" id="UP000256964"/>
    </source>
</evidence>
<dbReference type="AlphaFoldDB" id="A0A371DC36"/>
<dbReference type="Proteomes" id="UP000256964">
    <property type="component" value="Unassembled WGS sequence"/>
</dbReference>
<protein>
    <recommendedName>
        <fullName evidence="4">Late embryogenesis abundant protein</fullName>
    </recommendedName>
</protein>
<name>A0A371DC36_9APHY</name>
<gene>
    <name evidence="2" type="ORF">OH76DRAFT_1437902</name>
</gene>
<feature type="region of interest" description="Disordered" evidence="1">
    <location>
        <begin position="16"/>
        <end position="53"/>
    </location>
</feature>